<feature type="region of interest" description="Disordered" evidence="1">
    <location>
        <begin position="1"/>
        <end position="22"/>
    </location>
</feature>
<evidence type="ECO:0000313" key="2">
    <source>
        <dbReference type="EMBL" id="BBJ46874.1"/>
    </source>
</evidence>
<evidence type="ECO:0000313" key="3">
    <source>
        <dbReference type="Proteomes" id="UP000463951"/>
    </source>
</evidence>
<reference evidence="2 3" key="1">
    <citation type="journal article" date="2020" name="Int. J. Syst. Evol. Microbiol.">
        <title>Reclassification of Streptomyces castelarensis and Streptomyces sporoclivatus as later heterotypic synonyms of Streptomyces antimycoticus.</title>
        <authorList>
            <person name="Komaki H."/>
            <person name="Tamura T."/>
        </authorList>
    </citation>
    <scope>NUCLEOTIDE SEQUENCE [LARGE SCALE GENOMIC DNA]</scope>
    <source>
        <strain evidence="2 3">NBRC 100767</strain>
    </source>
</reference>
<sequence length="90" mass="9499">MSDGRTLPLVRDSDPEETEATHVHAPDQTVTVGTVADAAALDLPPTHHGNGTARNCRTLTGATVPRLPNNSQAERACLGPGRPSDITQRH</sequence>
<accession>A0A499UY05</accession>
<dbReference type="Proteomes" id="UP000463951">
    <property type="component" value="Chromosome"/>
</dbReference>
<protein>
    <submittedName>
        <fullName evidence="2">Uncharacterized protein</fullName>
    </submittedName>
</protein>
<feature type="region of interest" description="Disordered" evidence="1">
    <location>
        <begin position="62"/>
        <end position="90"/>
    </location>
</feature>
<dbReference type="EMBL" id="AP019620">
    <property type="protein sequence ID" value="BBJ46874.1"/>
    <property type="molecule type" value="Genomic_DNA"/>
</dbReference>
<organism evidence="2 3">
    <name type="scientific">Streptomyces antimycoticus</name>
    <dbReference type="NCBI Taxonomy" id="68175"/>
    <lineage>
        <taxon>Bacteria</taxon>
        <taxon>Bacillati</taxon>
        <taxon>Actinomycetota</taxon>
        <taxon>Actinomycetes</taxon>
        <taxon>Kitasatosporales</taxon>
        <taxon>Streptomycetaceae</taxon>
        <taxon>Streptomyces</taxon>
        <taxon>Streptomyces violaceusniger group</taxon>
    </lineage>
</organism>
<evidence type="ECO:0000256" key="1">
    <source>
        <dbReference type="SAM" id="MobiDB-lite"/>
    </source>
</evidence>
<dbReference type="AlphaFoldDB" id="A0A499UY05"/>
<gene>
    <name evidence="2" type="ORF">SSPO_095920</name>
</gene>
<proteinExistence type="predicted"/>
<name>A0A499UY05_9ACTN</name>